<geneLocation type="plasmid" evidence="2 3">
    <name>unnamed2</name>
</geneLocation>
<keyword evidence="3" id="KW-1185">Reference proteome</keyword>
<dbReference type="Proteomes" id="UP000252004">
    <property type="component" value="Plasmid unnamed2"/>
</dbReference>
<sequence>MRASAVRRLSTLAAGVGLTLSAAFTAATPASAAAITCREAGGSLYVTATSAPVRTTYYQTGRVVDTVHRGDRLNFTKSCTNSKGNLWYWVDKTYGVHDGWIYSGNAARI</sequence>
<feature type="chain" id="PRO_5016947001" description="SH3 domain-containing protein" evidence="1">
    <location>
        <begin position="33"/>
        <end position="109"/>
    </location>
</feature>
<keyword evidence="1" id="KW-0732">Signal</keyword>
<feature type="signal peptide" evidence="1">
    <location>
        <begin position="1"/>
        <end position="32"/>
    </location>
</feature>
<proteinExistence type="predicted"/>
<evidence type="ECO:0008006" key="4">
    <source>
        <dbReference type="Google" id="ProtNLM"/>
    </source>
</evidence>
<evidence type="ECO:0000256" key="1">
    <source>
        <dbReference type="SAM" id="SignalP"/>
    </source>
</evidence>
<dbReference type="RefSeq" id="WP_114059396.1">
    <property type="nucleotide sequence ID" value="NZ_CP030864.1"/>
</dbReference>
<dbReference type="OrthoDB" id="4288788at2"/>
<accession>A0A344UBG5</accession>
<gene>
    <name evidence="2" type="ORF">C0216_32675</name>
</gene>
<evidence type="ECO:0000313" key="3">
    <source>
        <dbReference type="Proteomes" id="UP000252004"/>
    </source>
</evidence>
<reference evidence="2 3" key="1">
    <citation type="submission" date="2018-01" db="EMBL/GenBank/DDBJ databases">
        <title>Draft genome Sequence of streptomyces globosus LZH-48.</title>
        <authorList>
            <person name="Ran K."/>
            <person name="Li Z."/>
            <person name="Wei S."/>
            <person name="Dong R."/>
        </authorList>
    </citation>
    <scope>NUCLEOTIDE SEQUENCE [LARGE SCALE GENOMIC DNA]</scope>
    <source>
        <strain evidence="2 3">LZH-48</strain>
        <plasmid evidence="2 3">unnamed2</plasmid>
    </source>
</reference>
<evidence type="ECO:0000313" key="2">
    <source>
        <dbReference type="EMBL" id="AXE28236.1"/>
    </source>
</evidence>
<name>A0A344UBG5_9ACTN</name>
<organism evidence="2 3">
    <name type="scientific">Streptomyces globosus</name>
    <dbReference type="NCBI Taxonomy" id="68209"/>
    <lineage>
        <taxon>Bacteria</taxon>
        <taxon>Bacillati</taxon>
        <taxon>Actinomycetota</taxon>
        <taxon>Actinomycetes</taxon>
        <taxon>Kitasatosporales</taxon>
        <taxon>Streptomycetaceae</taxon>
        <taxon>Streptomyces</taxon>
    </lineage>
</organism>
<dbReference type="KEGG" id="sgz:C0216_32675"/>
<protein>
    <recommendedName>
        <fullName evidence="4">SH3 domain-containing protein</fullName>
    </recommendedName>
</protein>
<dbReference type="AlphaFoldDB" id="A0A344UBG5"/>
<dbReference type="EMBL" id="CP030864">
    <property type="protein sequence ID" value="AXE28236.1"/>
    <property type="molecule type" value="Genomic_DNA"/>
</dbReference>
<keyword evidence="2" id="KW-0614">Plasmid</keyword>